<evidence type="ECO:0000313" key="4">
    <source>
        <dbReference type="Proteomes" id="UP000228680"/>
    </source>
</evidence>
<keyword evidence="4" id="KW-1185">Reference proteome</keyword>
<dbReference type="GO" id="GO:0007155">
    <property type="term" value="P:cell adhesion"/>
    <property type="evidence" value="ECO:0007669"/>
    <property type="project" value="InterPro"/>
</dbReference>
<dbReference type="InterPro" id="IPR006127">
    <property type="entry name" value="ZnuA-like"/>
</dbReference>
<dbReference type="InterPro" id="IPR050492">
    <property type="entry name" value="Bact_metal-bind_prot9"/>
</dbReference>
<dbReference type="InterPro" id="IPR006129">
    <property type="entry name" value="AdhesinB"/>
</dbReference>
<dbReference type="GO" id="GO:0030001">
    <property type="term" value="P:metal ion transport"/>
    <property type="evidence" value="ECO:0007669"/>
    <property type="project" value="InterPro"/>
</dbReference>
<evidence type="ECO:0000256" key="1">
    <source>
        <dbReference type="SAM" id="MobiDB-lite"/>
    </source>
</evidence>
<dbReference type="PRINTS" id="PR00691">
    <property type="entry name" value="ADHESINB"/>
</dbReference>
<feature type="signal peptide" evidence="2">
    <location>
        <begin position="1"/>
        <end position="17"/>
    </location>
</feature>
<dbReference type="Gene3D" id="3.40.50.1980">
    <property type="entry name" value="Nitrogenase molybdenum iron protein domain"/>
    <property type="match status" value="3"/>
</dbReference>
<dbReference type="PANTHER" id="PTHR42953">
    <property type="entry name" value="HIGH-AFFINITY ZINC UPTAKE SYSTEM PROTEIN ZNUA-RELATED"/>
    <property type="match status" value="1"/>
</dbReference>
<dbReference type="RefSeq" id="WP_100352203.1">
    <property type="nucleotide sequence ID" value="NZ_PCGR01000001.1"/>
</dbReference>
<dbReference type="SUPFAM" id="SSF53807">
    <property type="entry name" value="Helical backbone' metal receptor"/>
    <property type="match status" value="1"/>
</dbReference>
<organism evidence="3 4">
    <name type="scientific">Chryseomicrobium excrementi</name>
    <dbReference type="NCBI Taxonomy" id="2041346"/>
    <lineage>
        <taxon>Bacteria</taxon>
        <taxon>Bacillati</taxon>
        <taxon>Bacillota</taxon>
        <taxon>Bacilli</taxon>
        <taxon>Bacillales</taxon>
        <taxon>Caryophanaceae</taxon>
        <taxon>Chryseomicrobium</taxon>
    </lineage>
</organism>
<dbReference type="EMBL" id="PCGR01000001">
    <property type="protein sequence ID" value="PJK17320.1"/>
    <property type="molecule type" value="Genomic_DNA"/>
</dbReference>
<name>A0A2M9F1I3_9BACL</name>
<evidence type="ECO:0000256" key="2">
    <source>
        <dbReference type="SAM" id="SignalP"/>
    </source>
</evidence>
<feature type="chain" id="PRO_5038633639" evidence="2">
    <location>
        <begin position="18"/>
        <end position="356"/>
    </location>
</feature>
<protein>
    <submittedName>
        <fullName evidence="3">Adhesin</fullName>
    </submittedName>
</protein>
<dbReference type="PANTHER" id="PTHR42953:SF8">
    <property type="entry name" value="ZINT DOMAIN-CONTAINING PROTEIN"/>
    <property type="match status" value="1"/>
</dbReference>
<dbReference type="AlphaFoldDB" id="A0A2M9F1I3"/>
<keyword evidence="2" id="KW-0732">Signal</keyword>
<reference evidence="3 4" key="1">
    <citation type="submission" date="2017-10" db="EMBL/GenBank/DDBJ databases">
        <title>Draft genome of Chryseomicrobium casticus sp. nov.</title>
        <authorList>
            <person name="Chakraborty R."/>
            <person name="Saha T."/>
        </authorList>
    </citation>
    <scope>NUCLEOTIDE SEQUENCE [LARGE SCALE GENOMIC DNA]</scope>
    <source>
        <strain evidence="3 4">ET03</strain>
    </source>
</reference>
<proteinExistence type="predicted"/>
<dbReference type="Proteomes" id="UP000228680">
    <property type="component" value="Unassembled WGS sequence"/>
</dbReference>
<gene>
    <name evidence="3" type="ORF">CQS04_00105</name>
</gene>
<dbReference type="PROSITE" id="PS51257">
    <property type="entry name" value="PROKAR_LIPOPROTEIN"/>
    <property type="match status" value="1"/>
</dbReference>
<dbReference type="GO" id="GO:0046872">
    <property type="term" value="F:metal ion binding"/>
    <property type="evidence" value="ECO:0007669"/>
    <property type="project" value="InterPro"/>
</dbReference>
<comment type="caution">
    <text evidence="3">The sequence shown here is derived from an EMBL/GenBank/DDBJ whole genome shotgun (WGS) entry which is preliminary data.</text>
</comment>
<sequence length="356" mass="39253">MKKILFPLALASALTLAACSSEEGTSNQSSSQDAKQLSIYTTVYPLEYFTERIGGDLVNVQSVYPPGADEHTYEPSQQDMIKFAEADKLFAIGLGLESFIPNAKKTLENQDVDIVELADFISDDALLEGENHSEEEHAEEGHSEEEHGHSEDGHSEEEHTEDGHSEEEHAEEADSHAGHDHGALDPHLWISPTLSAELAKSILNELIEASPENEEEFTANFEALEADLAALDESFKTMVSDAERDTFFVSHAAFGYWVKDYGLQQVAVAGLSTQDEPSQKELATIVDQAKEQQISYILTEQNVSSKLTDIIRTEVGAETLPLHNLGVLTDEDIDNGDDYLTIMERNIETLKTALDN</sequence>
<evidence type="ECO:0000313" key="3">
    <source>
        <dbReference type="EMBL" id="PJK17320.1"/>
    </source>
</evidence>
<feature type="compositionally biased region" description="Basic and acidic residues" evidence="1">
    <location>
        <begin position="130"/>
        <end position="184"/>
    </location>
</feature>
<feature type="region of interest" description="Disordered" evidence="1">
    <location>
        <begin position="130"/>
        <end position="186"/>
    </location>
</feature>
<accession>A0A2M9F1I3</accession>
<dbReference type="OrthoDB" id="9810636at2"/>
<dbReference type="Pfam" id="PF01297">
    <property type="entry name" value="ZnuA"/>
    <property type="match status" value="1"/>
</dbReference>